<name>A0AAV3M811_9GAMM</name>
<reference evidence="1 2" key="1">
    <citation type="submission" date="2014-01" db="EMBL/GenBank/DDBJ databases">
        <authorList>
            <person name="Durkin A.S."/>
            <person name="McCorrison J."/>
            <person name="Torralba M."/>
            <person name="Gillis M."/>
            <person name="Haft D.H."/>
            <person name="Methe B."/>
            <person name="Sutton G."/>
            <person name="Nelson K.E."/>
        </authorList>
    </citation>
    <scope>NUCLEOTIDE SEQUENCE [LARGE SCALE GENOMIC DNA]</scope>
    <source>
        <strain evidence="1 2">205/92</strain>
    </source>
</reference>
<gene>
    <name evidence="1" type="ORF">HMPREF1563_0360</name>
</gene>
<proteinExistence type="predicted"/>
<sequence>MAWWGKLSRNECVGKIPKPSPITPVQIEICELKKKAT</sequence>
<dbReference type="AlphaFoldDB" id="A0AAV3M811"/>
<evidence type="ECO:0000313" key="1">
    <source>
        <dbReference type="EMBL" id="EUD11722.1"/>
    </source>
</evidence>
<organism evidence="1 2">
    <name type="scientific">Providencia alcalifaciens 205/92</name>
    <dbReference type="NCBI Taxonomy" id="1256988"/>
    <lineage>
        <taxon>Bacteria</taxon>
        <taxon>Pseudomonadati</taxon>
        <taxon>Pseudomonadota</taxon>
        <taxon>Gammaproteobacteria</taxon>
        <taxon>Enterobacterales</taxon>
        <taxon>Morganellaceae</taxon>
        <taxon>Providencia</taxon>
    </lineage>
</organism>
<dbReference type="Proteomes" id="UP000022311">
    <property type="component" value="Unassembled WGS sequence"/>
</dbReference>
<dbReference type="EMBL" id="JALD01000038">
    <property type="protein sequence ID" value="EUD11722.1"/>
    <property type="molecule type" value="Genomic_DNA"/>
</dbReference>
<comment type="caution">
    <text evidence="1">The sequence shown here is derived from an EMBL/GenBank/DDBJ whole genome shotgun (WGS) entry which is preliminary data.</text>
</comment>
<accession>A0AAV3M811</accession>
<protein>
    <submittedName>
        <fullName evidence="1">Uncharacterized protein</fullName>
    </submittedName>
</protein>
<evidence type="ECO:0000313" key="2">
    <source>
        <dbReference type="Proteomes" id="UP000022311"/>
    </source>
</evidence>